<dbReference type="GO" id="GO:0051538">
    <property type="term" value="F:3 iron, 4 sulfur cluster binding"/>
    <property type="evidence" value="ECO:0007669"/>
    <property type="project" value="UniProtKB-KW"/>
</dbReference>
<comment type="pathway">
    <text evidence="4">Energy metabolism; nitrogen metabolism.</text>
</comment>
<dbReference type="InterPro" id="IPR009051">
    <property type="entry name" value="Helical_ferredxn"/>
</dbReference>
<keyword evidence="18" id="KW-0003">3Fe-4S</keyword>
<keyword evidence="17" id="KW-0314">Glutamate biosynthesis</keyword>
<evidence type="ECO:0000256" key="8">
    <source>
        <dbReference type="ARBA" id="ARBA00022605"/>
    </source>
</evidence>
<dbReference type="STRING" id="126793.A5K0P7"/>
<evidence type="ECO:0000256" key="15">
    <source>
        <dbReference type="ARBA" id="ARBA00023004"/>
    </source>
</evidence>
<dbReference type="Pfam" id="PF07992">
    <property type="entry name" value="Pyr_redox_2"/>
    <property type="match status" value="2"/>
</dbReference>
<proteinExistence type="inferred from homology"/>
<evidence type="ECO:0000256" key="3">
    <source>
        <dbReference type="ARBA" id="ARBA00001974"/>
    </source>
</evidence>
<dbReference type="Gene3D" id="1.10.1060.10">
    <property type="entry name" value="Alpha-helical ferredoxin"/>
    <property type="match status" value="1"/>
</dbReference>
<feature type="region of interest" description="Disordered" evidence="21">
    <location>
        <begin position="429"/>
        <end position="462"/>
    </location>
</feature>
<dbReference type="Pfam" id="PF04898">
    <property type="entry name" value="Glu_syn_central"/>
    <property type="match status" value="2"/>
</dbReference>
<protein>
    <recommendedName>
        <fullName evidence="19">glutamate synthase (NADH)</fullName>
        <ecNumber evidence="19">1.4.1.14</ecNumber>
    </recommendedName>
</protein>
<feature type="region of interest" description="Disordered" evidence="21">
    <location>
        <begin position="2853"/>
        <end position="2926"/>
    </location>
</feature>
<dbReference type="Gene3D" id="3.40.50.720">
    <property type="entry name" value="NAD(P)-binding Rossmann-like Domain"/>
    <property type="match status" value="1"/>
</dbReference>
<keyword evidence="13" id="KW-0315">Glutamine amidotransferase</keyword>
<dbReference type="PROSITE" id="PS51278">
    <property type="entry name" value="GATASE_TYPE_2"/>
    <property type="match status" value="1"/>
</dbReference>
<dbReference type="FunFam" id="3.20.20.70:FF:000017">
    <property type="entry name" value="Glutamate synthase [NADH], amyloplastic"/>
    <property type="match status" value="1"/>
</dbReference>
<evidence type="ECO:0000256" key="10">
    <source>
        <dbReference type="ARBA" id="ARBA00022643"/>
    </source>
</evidence>
<dbReference type="EMBL" id="AAKM01000002">
    <property type="protein sequence ID" value="EDL46894.1"/>
    <property type="molecule type" value="Genomic_DNA"/>
</dbReference>
<keyword evidence="8" id="KW-0028">Amino-acid biosynthesis</keyword>
<dbReference type="CDD" id="cd00982">
    <property type="entry name" value="gltB_C"/>
    <property type="match status" value="1"/>
</dbReference>
<dbReference type="CDD" id="cd02808">
    <property type="entry name" value="GltS_FMN"/>
    <property type="match status" value="1"/>
</dbReference>
<dbReference type="InParanoid" id="A5K0P7"/>
<feature type="compositionally biased region" description="Acidic residues" evidence="21">
    <location>
        <begin position="1"/>
        <end position="10"/>
    </location>
</feature>
<feature type="compositionally biased region" description="Low complexity" evidence="21">
    <location>
        <begin position="2369"/>
        <end position="2379"/>
    </location>
</feature>
<dbReference type="PANTHER" id="PTHR43100">
    <property type="entry name" value="GLUTAMATE SYNTHASE [NADPH] SMALL CHAIN"/>
    <property type="match status" value="1"/>
</dbReference>
<dbReference type="SUPFAM" id="SSF51971">
    <property type="entry name" value="Nucleotide-binding domain"/>
    <property type="match status" value="1"/>
</dbReference>
<evidence type="ECO:0000256" key="20">
    <source>
        <dbReference type="ARBA" id="ARBA00048867"/>
    </source>
</evidence>
<feature type="region of interest" description="Disordered" evidence="21">
    <location>
        <begin position="2283"/>
        <end position="2333"/>
    </location>
</feature>
<dbReference type="GO" id="GO:0016639">
    <property type="term" value="F:oxidoreductase activity, acting on the CH-NH2 group of donors, NAD or NADP as acceptor"/>
    <property type="evidence" value="ECO:0007669"/>
    <property type="project" value="InterPro"/>
</dbReference>
<dbReference type="SUPFAM" id="SSF51395">
    <property type="entry name" value="FMN-linked oxidoreductases"/>
    <property type="match status" value="1"/>
</dbReference>
<dbReference type="InterPro" id="IPR028261">
    <property type="entry name" value="DPD_II"/>
</dbReference>
<dbReference type="VEuPathDB" id="PlasmoDB:PVX_084770"/>
<keyword evidence="15" id="KW-0408">Iron</keyword>
<name>A5K0P7_PLAVS</name>
<dbReference type="RefSeq" id="XP_001616621.1">
    <property type="nucleotide sequence ID" value="XM_001616571.1"/>
</dbReference>
<evidence type="ECO:0000256" key="18">
    <source>
        <dbReference type="ARBA" id="ARBA00023291"/>
    </source>
</evidence>
<dbReference type="InterPro" id="IPR013785">
    <property type="entry name" value="Aldolase_TIM"/>
</dbReference>
<evidence type="ECO:0000256" key="12">
    <source>
        <dbReference type="ARBA" id="ARBA00022827"/>
    </source>
</evidence>
<accession>A5K0P7</accession>
<feature type="compositionally biased region" description="Low complexity" evidence="21">
    <location>
        <begin position="1571"/>
        <end position="1586"/>
    </location>
</feature>
<feature type="region of interest" description="Disordered" evidence="21">
    <location>
        <begin position="1216"/>
        <end position="1254"/>
    </location>
</feature>
<comment type="pathway">
    <text evidence="5">Nitrogen metabolism.</text>
</comment>
<gene>
    <name evidence="23" type="ORF">PVX_084770</name>
</gene>
<dbReference type="Pfam" id="PF01493">
    <property type="entry name" value="GXGXG"/>
    <property type="match status" value="1"/>
</dbReference>
<comment type="pathway">
    <text evidence="6">Amino-acid biosynthesis; L-glutamate biosynthesis via GLT pathway; L-glutamate from 2-oxoglutarate and L-glutamine (NAD(+) route): step 1/1.</text>
</comment>
<dbReference type="GO" id="GO:0046872">
    <property type="term" value="F:metal ion binding"/>
    <property type="evidence" value="ECO:0007669"/>
    <property type="project" value="UniProtKB-KW"/>
</dbReference>
<evidence type="ECO:0000256" key="17">
    <source>
        <dbReference type="ARBA" id="ARBA00023164"/>
    </source>
</evidence>
<feature type="region of interest" description="Disordered" evidence="21">
    <location>
        <begin position="2369"/>
        <end position="2395"/>
    </location>
</feature>
<dbReference type="InterPro" id="IPR002932">
    <property type="entry name" value="Glu_synthdom"/>
</dbReference>
<dbReference type="UniPathway" id="UPA00045"/>
<keyword evidence="16" id="KW-0411">Iron-sulfur</keyword>
<evidence type="ECO:0000256" key="5">
    <source>
        <dbReference type="ARBA" id="ARBA00004909"/>
    </source>
</evidence>
<evidence type="ECO:0000256" key="16">
    <source>
        <dbReference type="ARBA" id="ARBA00023014"/>
    </source>
</evidence>
<dbReference type="Gene3D" id="3.50.50.60">
    <property type="entry name" value="FAD/NAD(P)-binding domain"/>
    <property type="match status" value="2"/>
</dbReference>
<evidence type="ECO:0000313" key="24">
    <source>
        <dbReference type="Proteomes" id="UP000008333"/>
    </source>
</evidence>
<dbReference type="PhylomeDB" id="A5K0P7"/>
<dbReference type="KEGG" id="pvx:PVX_084770"/>
<evidence type="ECO:0000313" key="23">
    <source>
        <dbReference type="EMBL" id="EDL46894.1"/>
    </source>
</evidence>
<dbReference type="InterPro" id="IPR051394">
    <property type="entry name" value="Glutamate_Synthase"/>
</dbReference>
<comment type="similarity">
    <text evidence="7">Belongs to the glutamate synthase family.</text>
</comment>
<feature type="region of interest" description="Disordered" evidence="21">
    <location>
        <begin position="1"/>
        <end position="54"/>
    </location>
</feature>
<evidence type="ECO:0000256" key="13">
    <source>
        <dbReference type="ARBA" id="ARBA00022962"/>
    </source>
</evidence>
<evidence type="ECO:0000256" key="4">
    <source>
        <dbReference type="ARBA" id="ARBA00004802"/>
    </source>
</evidence>
<dbReference type="InterPro" id="IPR002489">
    <property type="entry name" value="Glu_synth_asu_C"/>
</dbReference>
<dbReference type="Gene3D" id="3.60.20.10">
    <property type="entry name" value="Glutamine Phosphoribosylpyrophosphate, subunit 1, domain 1"/>
    <property type="match status" value="2"/>
</dbReference>
<dbReference type="OMA" id="WDGPAAM"/>
<dbReference type="PANTHER" id="PTHR43100:SF1">
    <property type="entry name" value="GLUTAMATE SYNTHASE [NADPH] SMALL CHAIN"/>
    <property type="match status" value="1"/>
</dbReference>
<dbReference type="GO" id="GO:0016040">
    <property type="term" value="F:glutamate synthase (NADH) activity"/>
    <property type="evidence" value="ECO:0007669"/>
    <property type="project" value="UniProtKB-EC"/>
</dbReference>
<dbReference type="Proteomes" id="UP000008333">
    <property type="component" value="Unassembled WGS sequence"/>
</dbReference>
<dbReference type="FunFam" id="2.160.20.60:FF:000004">
    <property type="entry name" value="NAD(P)H-dependent glutamate synthase, putative"/>
    <property type="match status" value="1"/>
</dbReference>
<keyword evidence="10" id="KW-0288">FMN</keyword>
<feature type="compositionally biased region" description="Basic and acidic residues" evidence="21">
    <location>
        <begin position="1228"/>
        <end position="1237"/>
    </location>
</feature>
<dbReference type="Pfam" id="PF00310">
    <property type="entry name" value="GATase_2"/>
    <property type="match status" value="2"/>
</dbReference>
<feature type="compositionally biased region" description="Polar residues" evidence="21">
    <location>
        <begin position="2305"/>
        <end position="2333"/>
    </location>
</feature>
<sequence>MREERSDEADAGSMHELNGDAPELTAQYGRKTKKVKRTKKRKANPAYPAEHGLYDSRNEKDACGVGVVADINGKSSRSVIQKAMQILLRLSHRGGVQSNNGDGAGILVGIPHDYFQMLSDTCQLPFLLPEKGDYAVAQIFLPHNEERRLFLYHEIEKEVYNNGLVVLGWRSPIPVRSDVISAVVKKSEPFIAQMFVCKRSVFKNYDDFNIYPFSDIDFTDDSHLNLSTLPDDIELLAFFIRKKLVRHNDMYFCSFSSRTIVYKGLLTPSQIYLYFEDLLSEQFTTYLAMVHVRFSTNTSPTWYAAHPFRRICHNGEINTISVNSILFQERMQLAKAPNSFKSVSIKDLRPINEENYVIYDNDDEIIEKRDTFEDIMLTKNRLKKKSRRRLLLRLKRDFTYNSSAIHYKIKREYMNSDINSNSEFLSNVNEVSGSSSDDSEDLSDKDESAAGPSRRVREKNVSSHICRSEKSFGHVVKTQLKHGESRKTKGAISYPSDSSLFDNAIDFLTMAGREIEHAIMMLMPRAYQKDPNITPLEKAFYEYHTCMMEPWDGPALIIFTDGNKVGASLDRNGLRPARYSITNYGLFVLSSETGVVDLAYDKITHKGCVYPGKVVLIDFKEKKFLRHEEVLSKFLKEKPYKKWLDHYSIHLDHIIKPASNLENIRMNAYKYGAILNKECSYGGKEVEEADDLDDPYDESLIKKLKAFGYTYDAFNMIISPMVKHAADGLGAMGNDTAFPFLSYLRRNLLYYFQQTFAQVTNPAIDPIREENIMSLMSTLGKEGDILHSTYTNCQRIFINGPILNDALYNMLLQLPDFPHIVIDMTVDLSKLEALMSGESADEIKFDVVKSVSSPKRSFHAEVSSGYTFKLDDYKAKHNKEDSNKMKIKNNIVSKYLIKFIDSVNTKVENAVRRGSQLIVLSHSNINEKRVPIFSILIVGALHKYLLSKNLRTKCSLIVKAGDCFEIHHLAVLLSFGADCIYPFILYESLRFIKYGDNEARLSNQQMISNYRHAANYGILKIMSKNGISTLPSYKGCGLMQPLGISDEILKKCFINVCDSIIGGVTFEFVEKEILKMFYNAYPKRILTLNIKDATEELDDYGEYHFRSIGNTQIHMNHPETISLLQKATRTGNTATYKKYSELQNELINHCEIRGQLEINYKKCPSYNKKKKKNEPINIQLVESVNKILLRFCTGAMSFGSLSEEAHITVATAMNNMGLKSNTGEGGEAEDRIRREPSEGNGSGGPSGPSEPNTNSAVKQIASARFGVTAYSLVNAQELQIKVAQGSKPGEGGELPGYKVSAKIASVRRSTPGVGLISPPPHHDMYSIEDVGQLVYDLKNINKEAKISVKLVSKLGIGVITSGVVKGNCEQILISGMSGGTGASKWTSIKHAGLPWEIGLAEAHQTLCKSKLRKRVILQIDGQLKTGRDVILGALLGAESFSFSTQPLIALGCIMMRKCHLNICPVGICTQDPELRKKFAGKPEHIINFFFMLAEEVREYLASMGFRKFSQIIGRSDLLKKKDHLKYDEKRKLLDFSKLLFPGWKYYAEEEMKDDVKKRYNKNANEKKRQVGGSSLYSGSKYKAGGSLTPGVNNALDKMRRKQVLINENYNTVQKYDVVKRADEGGEEHTDGVNHAGETCSSVGEYDEEAEDEKEDGEDEEEEDDEEEEEVEEEDDEEEEVEEEDEEDDEGEVTEEANPNAPEQLDDANQLNGSLHPRGAQAGQGKREKAKRRPTPLCEEDDINQEYSKGESSKRNVALSERGAHNATVCTAKMMRKRMNGKKTHSKKEPKPMAIFCCETQNHKLSDIIDRELIRRSKIALLNCTPVNIKMPIKNTDRAVGAMLSYHIIQKYGEPGLPMDTIKVKFRGTGGLSFGVFLTSGVNFELEGDANDFVGKGLSGGIISVHFPKTSLFINDCQKNMIAGNSVLYGATKGRAFFAGRAGERFAVRNSGAIAVVEGVGCHGCEYMTKGIVVVLGEIGCNFAAGMSGGIAYVLDINKKNVNHQMVDLKVCKTMDEKMTLEKLLHEHYERTNSYTAKVLLQNFDENLHRFTKIIPRDIKRVLTEACIEFVKTGNEEAAAILDDWASLLKNVDQPENMYKKAMQFFTTISDDISGLPKTLALRNVDGLIIYDILQDNHSRKLLTVRNYPPELNSTQGSEQLQGQVKKKKIFDFEGFIHNLEICRKNNRKWRRFAEIPFKCNAFVDFKNIFPKRLDEKSKEMIKKYILNEKYLLDLHLKSLNSNSFIDSLIDRDEGDDYMNMSQKQISPNVYSLKSFLYANEKGEGSAKDNQHAVRSSEGGGIRGASTASARSVTGASVSSVDPSEGKPTQTTISLGATVTTAPLDGPIPGLASGPITDPIADPIADPITTACTTATSSPSKDTRPPVSKLSITNTQGSYEGEAAESVIPSMSQAKPFLAVNPNKVTGFKEYERLSHPLKDISSRVLDYSEIIVPINAKSKLHNQLLKTQASRCVDCGTPTCHYPNSSGGGCPLGNRIFDWNNLIYENEWKKALERLLDTNNFPEITGRVCPAPCEDACVLSINEKPVSIKFIELSIIECGFLKKWIQPIIPHTRTGKKVAIVGSGPAGLTAAQQLNKAGHEVTIFERDEYFGGLLMNGIPNVRLDKKIVERRLNIMRKEGIIMKNNVNVGTDVTLSELAKNFDAVLLSTGYKVPRKLDIPGSNLNNIYFAMDFLTTCQKSLMKSDLTDDNYIDVSERHVIILGGGKTAVDCISLAIRMGAASVLQFTRQDIPPMTSTEYSWPGVKNIFKVDYAHDEAIIIQGRDPREFCVRSLEFIPSSKDPKRVSGIRAIKVKLKKVPKGGEVDKRALMRTPSAKSAAVTVATSSTTAGVVSMASGSGGLPKKHQKHQTKLGKAKGQKSASTCATGQASGVATSSTSPTATCTSTSSGTSSAATSSHASSPGSTNDIIQNYQMTKEHKEYADIPFTERTYKADVVILALGFSKTDDSIWENDSIKIELDNYNCIKTKIKTYQTNYKKIFACGDCRVGPNTVVQAIADGRDVAAKIDEFLMNAESILPSCNTYYYYPPNYKSVPFGSAHWG</sequence>
<dbReference type="InterPro" id="IPR006005">
    <property type="entry name" value="Glut_synth_ssu1"/>
</dbReference>
<dbReference type="InterPro" id="IPR036485">
    <property type="entry name" value="Glu_synth_asu_C_sf"/>
</dbReference>
<feature type="region of interest" description="Disordered" evidence="21">
    <location>
        <begin position="1562"/>
        <end position="1592"/>
    </location>
</feature>
<dbReference type="SUPFAM" id="SSF51905">
    <property type="entry name" value="FAD/NAD(P)-binding domain"/>
    <property type="match status" value="1"/>
</dbReference>
<feature type="compositionally biased region" description="Low complexity" evidence="21">
    <location>
        <begin position="2888"/>
        <end position="2924"/>
    </location>
</feature>
<feature type="domain" description="Glutamine amidotransferase type-2" evidence="22">
    <location>
        <begin position="63"/>
        <end position="620"/>
    </location>
</feature>
<feature type="compositionally biased region" description="Acidic residues" evidence="21">
    <location>
        <begin position="1644"/>
        <end position="1694"/>
    </location>
</feature>
<comment type="caution">
    <text evidence="23">The sequence shown here is derived from an EMBL/GenBank/DDBJ whole genome shotgun (WGS) entry which is preliminary data.</text>
</comment>
<dbReference type="Gene3D" id="2.160.20.60">
    <property type="entry name" value="Glutamate synthase, alpha subunit, C-terminal domain"/>
    <property type="match status" value="1"/>
</dbReference>
<keyword evidence="11" id="KW-0479">Metal-binding</keyword>
<feature type="compositionally biased region" description="Basic residues" evidence="21">
    <location>
        <begin position="30"/>
        <end position="43"/>
    </location>
</feature>
<keyword evidence="24" id="KW-1185">Reference proteome</keyword>
<keyword evidence="14" id="KW-0560">Oxidoreductase</keyword>
<evidence type="ECO:0000256" key="1">
    <source>
        <dbReference type="ARBA" id="ARBA00001917"/>
    </source>
</evidence>
<comment type="catalytic activity">
    <reaction evidence="20">
        <text>2 L-glutamate + NAD(+) = L-glutamine + 2-oxoglutarate + NADH + H(+)</text>
        <dbReference type="Rhea" id="RHEA:13753"/>
        <dbReference type="ChEBI" id="CHEBI:15378"/>
        <dbReference type="ChEBI" id="CHEBI:16810"/>
        <dbReference type="ChEBI" id="CHEBI:29985"/>
        <dbReference type="ChEBI" id="CHEBI:57540"/>
        <dbReference type="ChEBI" id="CHEBI:57945"/>
        <dbReference type="ChEBI" id="CHEBI:58359"/>
        <dbReference type="EC" id="1.4.1.14"/>
    </reaction>
</comment>
<dbReference type="FunFam" id="1.10.1060.10:FF:000011">
    <property type="entry name" value="NAD(P)H-dependent glutamate synthase, putative"/>
    <property type="match status" value="1"/>
</dbReference>
<feature type="compositionally biased region" description="Polar residues" evidence="21">
    <location>
        <begin position="2878"/>
        <end position="2887"/>
    </location>
</feature>
<comment type="cofactor">
    <cofactor evidence="3">
        <name>FAD</name>
        <dbReference type="ChEBI" id="CHEBI:57692"/>
    </cofactor>
</comment>
<dbReference type="UniPathway" id="UPA00634">
    <property type="reaction ID" value="UER00690"/>
</dbReference>
<dbReference type="Pfam" id="PF01645">
    <property type="entry name" value="Glu_synthase"/>
    <property type="match status" value="1"/>
</dbReference>
<dbReference type="InterPro" id="IPR017932">
    <property type="entry name" value="GATase_2_dom"/>
</dbReference>
<dbReference type="NCBIfam" id="TIGR01317">
    <property type="entry name" value="GOGAT_sm_gam"/>
    <property type="match status" value="1"/>
</dbReference>
<evidence type="ECO:0000256" key="2">
    <source>
        <dbReference type="ARBA" id="ARBA00001927"/>
    </source>
</evidence>
<comment type="cofactor">
    <cofactor evidence="1">
        <name>FMN</name>
        <dbReference type="ChEBI" id="CHEBI:58210"/>
    </cofactor>
</comment>
<dbReference type="FunCoup" id="A5K0P7">
    <property type="interactions" value="77"/>
</dbReference>
<dbReference type="GO" id="GO:0097054">
    <property type="term" value="P:L-glutamate biosynthetic process"/>
    <property type="evidence" value="ECO:0007669"/>
    <property type="project" value="UniProtKB-UniPathway"/>
</dbReference>
<comment type="cofactor">
    <cofactor evidence="2">
        <name>[3Fe-4S] cluster</name>
        <dbReference type="ChEBI" id="CHEBI:21137"/>
    </cofactor>
</comment>
<dbReference type="GeneID" id="5475929"/>
<dbReference type="SUPFAM" id="SSF46548">
    <property type="entry name" value="alpha-helical ferredoxin"/>
    <property type="match status" value="1"/>
</dbReference>
<dbReference type="Gene3D" id="3.20.20.70">
    <property type="entry name" value="Aldolase class I"/>
    <property type="match status" value="2"/>
</dbReference>
<dbReference type="CDD" id="cd00713">
    <property type="entry name" value="GltS"/>
    <property type="match status" value="1"/>
</dbReference>
<organism evidence="23 24">
    <name type="scientific">Plasmodium vivax (strain Salvador I)</name>
    <dbReference type="NCBI Taxonomy" id="126793"/>
    <lineage>
        <taxon>Eukaryota</taxon>
        <taxon>Sar</taxon>
        <taxon>Alveolata</taxon>
        <taxon>Apicomplexa</taxon>
        <taxon>Aconoidasida</taxon>
        <taxon>Haemosporida</taxon>
        <taxon>Plasmodiidae</taxon>
        <taxon>Plasmodium</taxon>
        <taxon>Plasmodium (Plasmodium)</taxon>
    </lineage>
</organism>
<dbReference type="InterPro" id="IPR006982">
    <property type="entry name" value="Glu_synth_centr_N"/>
</dbReference>
<evidence type="ECO:0000256" key="14">
    <source>
        <dbReference type="ARBA" id="ARBA00023002"/>
    </source>
</evidence>
<dbReference type="EC" id="1.4.1.14" evidence="19"/>
<reference evidence="23 24" key="1">
    <citation type="journal article" date="2008" name="Nature">
        <title>Comparative genomics of the neglected human malaria parasite Plasmodium vivax.</title>
        <authorList>
            <person name="Carlton J.M."/>
            <person name="Adams J.H."/>
            <person name="Silva J.C."/>
            <person name="Bidwell S.L."/>
            <person name="Lorenzi H."/>
            <person name="Caler E."/>
            <person name="Crabtree J."/>
            <person name="Angiuoli S.V."/>
            <person name="Merino E.F."/>
            <person name="Amedeo P."/>
            <person name="Cheng Q."/>
            <person name="Coulson R.M."/>
            <person name="Crabb B.S."/>
            <person name="Del Portillo H.A."/>
            <person name="Essien K."/>
            <person name="Feldblyum T.V."/>
            <person name="Fernandez-Becerra C."/>
            <person name="Gilson P.R."/>
            <person name="Gueye A.H."/>
            <person name="Guo X."/>
            <person name="Kang'a S."/>
            <person name="Kooij T.W."/>
            <person name="Korsinczky M."/>
            <person name="Meyer E.V."/>
            <person name="Nene V."/>
            <person name="Paulsen I."/>
            <person name="White O."/>
            <person name="Ralph S.A."/>
            <person name="Ren Q."/>
            <person name="Sargeant T.J."/>
            <person name="Salzberg S.L."/>
            <person name="Stoeckert C.J."/>
            <person name="Sullivan S.A."/>
            <person name="Yamamoto M.M."/>
            <person name="Hoffman S.L."/>
            <person name="Wortman J.R."/>
            <person name="Gardner M.J."/>
            <person name="Galinski M.R."/>
            <person name="Barnwell J.W."/>
            <person name="Fraser-Liggett C.M."/>
        </authorList>
    </citation>
    <scope>NUCLEOTIDE SEQUENCE [LARGE SCALE GENOMIC DNA]</scope>
    <source>
        <strain evidence="23 24">Salvador I</strain>
    </source>
</reference>
<evidence type="ECO:0000259" key="22">
    <source>
        <dbReference type="PROSITE" id="PS51278"/>
    </source>
</evidence>
<dbReference type="InterPro" id="IPR029055">
    <property type="entry name" value="Ntn_hydrolases_N"/>
</dbReference>
<keyword evidence="9" id="KW-0285">Flavoprotein</keyword>
<evidence type="ECO:0000256" key="9">
    <source>
        <dbReference type="ARBA" id="ARBA00022630"/>
    </source>
</evidence>
<feature type="region of interest" description="Disordered" evidence="21">
    <location>
        <begin position="1624"/>
        <end position="1764"/>
    </location>
</feature>
<dbReference type="PRINTS" id="PR00419">
    <property type="entry name" value="ADXRDTASE"/>
</dbReference>
<evidence type="ECO:0000256" key="19">
    <source>
        <dbReference type="ARBA" id="ARBA00024383"/>
    </source>
</evidence>
<dbReference type="InterPro" id="IPR023753">
    <property type="entry name" value="FAD/NAD-binding_dom"/>
</dbReference>
<keyword evidence="12" id="KW-0274">FAD</keyword>
<evidence type="ECO:0000256" key="11">
    <source>
        <dbReference type="ARBA" id="ARBA00022723"/>
    </source>
</evidence>
<dbReference type="SUPFAM" id="SSF69336">
    <property type="entry name" value="Alpha subunit of glutamate synthase, C-terminal domain"/>
    <property type="match status" value="1"/>
</dbReference>
<evidence type="ECO:0000256" key="21">
    <source>
        <dbReference type="SAM" id="MobiDB-lite"/>
    </source>
</evidence>
<feature type="compositionally biased region" description="Basic residues" evidence="21">
    <location>
        <begin position="2861"/>
        <end position="2876"/>
    </location>
</feature>
<dbReference type="Pfam" id="PF14691">
    <property type="entry name" value="Fer4_20"/>
    <property type="match status" value="1"/>
</dbReference>
<evidence type="ECO:0000256" key="7">
    <source>
        <dbReference type="ARBA" id="ARBA00009716"/>
    </source>
</evidence>
<evidence type="ECO:0000256" key="6">
    <source>
        <dbReference type="ARBA" id="ARBA00004944"/>
    </source>
</evidence>
<dbReference type="InterPro" id="IPR036188">
    <property type="entry name" value="FAD/NAD-bd_sf"/>
</dbReference>
<dbReference type="SUPFAM" id="SSF56235">
    <property type="entry name" value="N-terminal nucleophile aminohydrolases (Ntn hydrolases)"/>
    <property type="match status" value="2"/>
</dbReference>